<evidence type="ECO:0000313" key="3">
    <source>
        <dbReference type="Proteomes" id="UP000077266"/>
    </source>
</evidence>
<protein>
    <submittedName>
        <fullName evidence="2">Uncharacterized protein</fullName>
    </submittedName>
</protein>
<dbReference type="Proteomes" id="UP000077266">
    <property type="component" value="Unassembled WGS sequence"/>
</dbReference>
<feature type="region of interest" description="Disordered" evidence="1">
    <location>
        <begin position="83"/>
        <end position="107"/>
    </location>
</feature>
<gene>
    <name evidence="2" type="ORF">EXIGLDRAFT_47577</name>
</gene>
<keyword evidence="3" id="KW-1185">Reference proteome</keyword>
<sequence length="121" mass="13276">MIGSLYDDLTARRHAVLSTSSALLLPLGSRARGSDYCPSIPSFSCAYPVDTAAHVRLLATAPHRWYPEPLLPRSTVDQRYRFKREEHTAAPHTTLRESQSEPSKHADSALLVSGSLCATTI</sequence>
<reference evidence="2 3" key="1">
    <citation type="journal article" date="2016" name="Mol. Biol. Evol.">
        <title>Comparative Genomics of Early-Diverging Mushroom-Forming Fungi Provides Insights into the Origins of Lignocellulose Decay Capabilities.</title>
        <authorList>
            <person name="Nagy L.G."/>
            <person name="Riley R."/>
            <person name="Tritt A."/>
            <person name="Adam C."/>
            <person name="Daum C."/>
            <person name="Floudas D."/>
            <person name="Sun H."/>
            <person name="Yadav J.S."/>
            <person name="Pangilinan J."/>
            <person name="Larsson K.H."/>
            <person name="Matsuura K."/>
            <person name="Barry K."/>
            <person name="Labutti K."/>
            <person name="Kuo R."/>
            <person name="Ohm R.A."/>
            <person name="Bhattacharya S.S."/>
            <person name="Shirouzu T."/>
            <person name="Yoshinaga Y."/>
            <person name="Martin F.M."/>
            <person name="Grigoriev I.V."/>
            <person name="Hibbett D.S."/>
        </authorList>
    </citation>
    <scope>NUCLEOTIDE SEQUENCE [LARGE SCALE GENOMIC DNA]</scope>
    <source>
        <strain evidence="2 3">HHB12029</strain>
    </source>
</reference>
<dbReference type="InParanoid" id="A0A165P5L3"/>
<evidence type="ECO:0000256" key="1">
    <source>
        <dbReference type="SAM" id="MobiDB-lite"/>
    </source>
</evidence>
<name>A0A165P5L3_EXIGL</name>
<proteinExistence type="predicted"/>
<evidence type="ECO:0000313" key="2">
    <source>
        <dbReference type="EMBL" id="KZW01682.1"/>
    </source>
</evidence>
<dbReference type="EMBL" id="KV425892">
    <property type="protein sequence ID" value="KZW01682.1"/>
    <property type="molecule type" value="Genomic_DNA"/>
</dbReference>
<accession>A0A165P5L3</accession>
<dbReference type="AlphaFoldDB" id="A0A165P5L3"/>
<organism evidence="2 3">
    <name type="scientific">Exidia glandulosa HHB12029</name>
    <dbReference type="NCBI Taxonomy" id="1314781"/>
    <lineage>
        <taxon>Eukaryota</taxon>
        <taxon>Fungi</taxon>
        <taxon>Dikarya</taxon>
        <taxon>Basidiomycota</taxon>
        <taxon>Agaricomycotina</taxon>
        <taxon>Agaricomycetes</taxon>
        <taxon>Auriculariales</taxon>
        <taxon>Exidiaceae</taxon>
        <taxon>Exidia</taxon>
    </lineage>
</organism>